<dbReference type="EMBL" id="CCBN010000017">
    <property type="protein sequence ID" value="CDO56948.1"/>
    <property type="molecule type" value="Genomic_DNA"/>
</dbReference>
<keyword evidence="9 15" id="KW-0812">Transmembrane</keyword>
<evidence type="ECO:0000256" key="10">
    <source>
        <dbReference type="ARBA" id="ARBA00022989"/>
    </source>
</evidence>
<dbReference type="AlphaFoldDB" id="A0A0J9XI18"/>
<evidence type="ECO:0000256" key="15">
    <source>
        <dbReference type="SAM" id="Phobius"/>
    </source>
</evidence>
<keyword evidence="8" id="KW-0808">Transferase</keyword>
<evidence type="ECO:0000256" key="8">
    <source>
        <dbReference type="ARBA" id="ARBA00022679"/>
    </source>
</evidence>
<evidence type="ECO:0000256" key="11">
    <source>
        <dbReference type="ARBA" id="ARBA00023136"/>
    </source>
</evidence>
<proteinExistence type="inferred from homology"/>
<dbReference type="OrthoDB" id="1483400at2759"/>
<accession>A0A0J9XI18</accession>
<dbReference type="EC" id="2.4.1.80" evidence="5"/>
<dbReference type="UniPathway" id="UPA00222"/>
<feature type="transmembrane region" description="Helical" evidence="15">
    <location>
        <begin position="303"/>
        <end position="326"/>
    </location>
</feature>
<keyword evidence="17" id="KW-1185">Reference proteome</keyword>
<evidence type="ECO:0000256" key="14">
    <source>
        <dbReference type="ARBA" id="ARBA00032575"/>
    </source>
</evidence>
<evidence type="ECO:0000256" key="2">
    <source>
        <dbReference type="ARBA" id="ARBA00004760"/>
    </source>
</evidence>
<organism evidence="16 17">
    <name type="scientific">Geotrichum candidum</name>
    <name type="common">Oospora lactis</name>
    <name type="synonym">Dipodascus geotrichum</name>
    <dbReference type="NCBI Taxonomy" id="1173061"/>
    <lineage>
        <taxon>Eukaryota</taxon>
        <taxon>Fungi</taxon>
        <taxon>Dikarya</taxon>
        <taxon>Ascomycota</taxon>
        <taxon>Saccharomycotina</taxon>
        <taxon>Dipodascomycetes</taxon>
        <taxon>Dipodascales</taxon>
        <taxon>Dipodascaceae</taxon>
        <taxon>Geotrichum</taxon>
    </lineage>
</organism>
<gene>
    <name evidence="16" type="ORF">BN980_GECA17s02485g</name>
</gene>
<evidence type="ECO:0000313" key="17">
    <source>
        <dbReference type="Proteomes" id="UP000242525"/>
    </source>
</evidence>
<evidence type="ECO:0000256" key="3">
    <source>
        <dbReference type="ARBA" id="ARBA00004991"/>
    </source>
</evidence>
<comment type="subcellular location">
    <subcellularLocation>
        <location evidence="1">Membrane</location>
        <topology evidence="1">Multi-pass membrane protein</topology>
    </subcellularLocation>
</comment>
<comment type="pathway">
    <text evidence="2">Lipid metabolism; sphingolipid metabolism.</text>
</comment>
<dbReference type="STRING" id="1173061.A0A0J9XI18"/>
<feature type="transmembrane region" description="Helical" evidence="15">
    <location>
        <begin position="12"/>
        <end position="39"/>
    </location>
</feature>
<comment type="caution">
    <text evidence="16">The sequence shown here is derived from an EMBL/GenBank/DDBJ whole genome shotgun (WGS) entry which is preliminary data.</text>
</comment>
<evidence type="ECO:0000256" key="7">
    <source>
        <dbReference type="ARBA" id="ARBA00022676"/>
    </source>
</evidence>
<dbReference type="Gene3D" id="3.90.550.10">
    <property type="entry name" value="Spore Coat Polysaccharide Biosynthesis Protein SpsA, Chain A"/>
    <property type="match status" value="1"/>
</dbReference>
<dbReference type="Pfam" id="PF13506">
    <property type="entry name" value="Glyco_transf_21"/>
    <property type="match status" value="1"/>
</dbReference>
<keyword evidence="7" id="KW-0328">Glycosyltransferase</keyword>
<evidence type="ECO:0000256" key="9">
    <source>
        <dbReference type="ARBA" id="ARBA00022692"/>
    </source>
</evidence>
<dbReference type="SUPFAM" id="SSF53448">
    <property type="entry name" value="Nucleotide-diphospho-sugar transferases"/>
    <property type="match status" value="1"/>
</dbReference>
<dbReference type="InterPro" id="IPR029044">
    <property type="entry name" value="Nucleotide-diphossugar_trans"/>
</dbReference>
<evidence type="ECO:0000256" key="4">
    <source>
        <dbReference type="ARBA" id="ARBA00006739"/>
    </source>
</evidence>
<dbReference type="PANTHER" id="PTHR12726:SF0">
    <property type="entry name" value="CERAMIDE GLUCOSYLTRANSFERASE"/>
    <property type="match status" value="1"/>
</dbReference>
<evidence type="ECO:0000256" key="5">
    <source>
        <dbReference type="ARBA" id="ARBA00012699"/>
    </source>
</evidence>
<comment type="pathway">
    <text evidence="3">Sphingolipid metabolism.</text>
</comment>
<evidence type="ECO:0000256" key="12">
    <source>
        <dbReference type="ARBA" id="ARBA00031017"/>
    </source>
</evidence>
<comment type="similarity">
    <text evidence="4">Belongs to the glycosyltransferase 2 family.</text>
</comment>
<protein>
    <recommendedName>
        <fullName evidence="6">Ceramide glucosyltransferase</fullName>
        <ecNumber evidence="5">2.4.1.80</ecNumber>
    </recommendedName>
    <alternativeName>
        <fullName evidence="13">Glucosylceramide synthase</fullName>
    </alternativeName>
    <alternativeName>
        <fullName evidence="14">UDP-glucose ceramide glucosyltransferase</fullName>
    </alternativeName>
    <alternativeName>
        <fullName evidence="12">UDP-glucose:N-acylsphingosine D-glucosyltransferase</fullName>
    </alternativeName>
</protein>
<dbReference type="PANTHER" id="PTHR12726">
    <property type="entry name" value="CERAMIDE GLUCOSYLTRANSFERASE"/>
    <property type="match status" value="1"/>
</dbReference>
<sequence length="445" mass="50820">MTSDNDGDSMVIWAIAILCVVWYTFIVGLSITGAIVTYLKVRKVGRIKTPKNNDEGVTILRPLKGLDCEMESCLASSFQQNYPKFELIFCLESDSDPAIDVVTELIKQYPSVDAKIMISDEKYGPNPKINNLAKGFSAAKYDIIWVLDSNVWVSQGTLKRSVDRFNSNPKIALVHHLPLCVSIDGTSRGSNLDEMFMLSSHSKFYTAINFVGIAPCVMGKSNLYRRSVLDKAVSVKLLKSIEPGTGIRHFAQFIAEDNMIAQCIWDNGGRTALTGDSVVQPLSNVSLGGYWSRRVRWLRVRRYMVWAATMIEPTTESIFCAIYGTFGLSRIVFGTTWSWKWILLHMSLWCAIDYWHYHNLLKFSNIEKSSSTSHPNPRFVSKYFNPLYTTTFPTKRPFTQWFPTWLTREFLALPIWLAAMCGQTIYWRNRPFRILHDLSTKEIKE</sequence>
<evidence type="ECO:0000256" key="6">
    <source>
        <dbReference type="ARBA" id="ARBA00019988"/>
    </source>
</evidence>
<dbReference type="GO" id="GO:0006679">
    <property type="term" value="P:glucosylceramide biosynthetic process"/>
    <property type="evidence" value="ECO:0007669"/>
    <property type="project" value="TreeGrafter"/>
</dbReference>
<name>A0A0J9XI18_GEOCN</name>
<reference evidence="16" key="1">
    <citation type="submission" date="2014-03" db="EMBL/GenBank/DDBJ databases">
        <authorList>
            <person name="Casaregola S."/>
        </authorList>
    </citation>
    <scope>NUCLEOTIDE SEQUENCE [LARGE SCALE GENOMIC DNA]</scope>
    <source>
        <strain evidence="16">CLIB 918</strain>
    </source>
</reference>
<keyword evidence="11 15" id="KW-0472">Membrane</keyword>
<evidence type="ECO:0000256" key="1">
    <source>
        <dbReference type="ARBA" id="ARBA00004141"/>
    </source>
</evidence>
<evidence type="ECO:0000256" key="13">
    <source>
        <dbReference type="ARBA" id="ARBA00031543"/>
    </source>
</evidence>
<dbReference type="CDD" id="cd02520">
    <property type="entry name" value="Glucosylceramide_synthase"/>
    <property type="match status" value="1"/>
</dbReference>
<dbReference type="Proteomes" id="UP000242525">
    <property type="component" value="Unassembled WGS sequence"/>
</dbReference>
<dbReference type="GO" id="GO:0008120">
    <property type="term" value="F:ceramide glucosyltransferase activity"/>
    <property type="evidence" value="ECO:0007669"/>
    <property type="project" value="UniProtKB-EC"/>
</dbReference>
<evidence type="ECO:0000313" key="16">
    <source>
        <dbReference type="EMBL" id="CDO56948.1"/>
    </source>
</evidence>
<dbReference type="GO" id="GO:0016020">
    <property type="term" value="C:membrane"/>
    <property type="evidence" value="ECO:0007669"/>
    <property type="project" value="UniProtKB-SubCell"/>
</dbReference>
<dbReference type="InterPro" id="IPR025993">
    <property type="entry name" value="Ceramide_glucosylTrfase"/>
</dbReference>
<keyword evidence="10 15" id="KW-1133">Transmembrane helix</keyword>